<name>A0ABC8RU31_9AQUA</name>
<reference evidence="1 2" key="1">
    <citation type="submission" date="2024-02" db="EMBL/GenBank/DDBJ databases">
        <authorList>
            <person name="Vignale AGUSTIN F."/>
            <person name="Sosa J E."/>
            <person name="Modenutti C."/>
        </authorList>
    </citation>
    <scope>NUCLEOTIDE SEQUENCE [LARGE SCALE GENOMIC DNA]</scope>
</reference>
<dbReference type="Proteomes" id="UP001642360">
    <property type="component" value="Unassembled WGS sequence"/>
</dbReference>
<gene>
    <name evidence="1" type="ORF">ILEXP_LOCUS16289</name>
</gene>
<proteinExistence type="predicted"/>
<comment type="caution">
    <text evidence="1">The sequence shown here is derived from an EMBL/GenBank/DDBJ whole genome shotgun (WGS) entry which is preliminary data.</text>
</comment>
<sequence length="114" mass="13358">MPHRSLLVFEQSLVVRNQHPVGISNLPLFLQQCRLHKNPFPHQILAYLSNNNLNEKNISINIKSSQKNKQREIETNLSNMFHIIYSLQCRVIIPCSISNNPPRYQFSKLAKRHQ</sequence>
<dbReference type="EMBL" id="CAUOFW020001736">
    <property type="protein sequence ID" value="CAK9148357.1"/>
    <property type="molecule type" value="Genomic_DNA"/>
</dbReference>
<evidence type="ECO:0000313" key="2">
    <source>
        <dbReference type="Proteomes" id="UP001642360"/>
    </source>
</evidence>
<evidence type="ECO:0000313" key="1">
    <source>
        <dbReference type="EMBL" id="CAK9148357.1"/>
    </source>
</evidence>
<protein>
    <submittedName>
        <fullName evidence="1">Uncharacterized protein</fullName>
    </submittedName>
</protein>
<keyword evidence="2" id="KW-1185">Reference proteome</keyword>
<dbReference type="AlphaFoldDB" id="A0ABC8RU31"/>
<organism evidence="1 2">
    <name type="scientific">Ilex paraguariensis</name>
    <name type="common">yerba mate</name>
    <dbReference type="NCBI Taxonomy" id="185542"/>
    <lineage>
        <taxon>Eukaryota</taxon>
        <taxon>Viridiplantae</taxon>
        <taxon>Streptophyta</taxon>
        <taxon>Embryophyta</taxon>
        <taxon>Tracheophyta</taxon>
        <taxon>Spermatophyta</taxon>
        <taxon>Magnoliopsida</taxon>
        <taxon>eudicotyledons</taxon>
        <taxon>Gunneridae</taxon>
        <taxon>Pentapetalae</taxon>
        <taxon>asterids</taxon>
        <taxon>campanulids</taxon>
        <taxon>Aquifoliales</taxon>
        <taxon>Aquifoliaceae</taxon>
        <taxon>Ilex</taxon>
    </lineage>
</organism>
<accession>A0ABC8RU31</accession>